<dbReference type="InterPro" id="IPR007267">
    <property type="entry name" value="GtrA_DPMS_TM"/>
</dbReference>
<organism evidence="8 9">
    <name type="scientific">Gemelliphila palaticanis</name>
    <dbReference type="NCBI Taxonomy" id="81950"/>
    <lineage>
        <taxon>Bacteria</taxon>
        <taxon>Bacillati</taxon>
        <taxon>Bacillota</taxon>
        <taxon>Bacilli</taxon>
        <taxon>Bacillales</taxon>
        <taxon>Gemellaceae</taxon>
        <taxon>Gemelliphila</taxon>
    </lineage>
</organism>
<sequence length="139" mass="16297">MKKLIENIFAYYKNPKYKSIINYIFFGVCTTLVNLIVYYILTRLGMERTIANFISITLSILFAYFVNARYVFNSKVQGFKKVFYELSKFFSSRLFTMAIEILGVEAMVYIGLDDFVAKIITQFIVIVVNYLISKFLVFK</sequence>
<feature type="transmembrane region" description="Helical" evidence="6">
    <location>
        <begin position="93"/>
        <end position="110"/>
    </location>
</feature>
<comment type="subcellular location">
    <subcellularLocation>
        <location evidence="1">Membrane</location>
        <topology evidence="1">Multi-pass membrane protein</topology>
    </subcellularLocation>
</comment>
<dbReference type="EMBL" id="JACBYF010000006">
    <property type="protein sequence ID" value="NYS47418.1"/>
    <property type="molecule type" value="Genomic_DNA"/>
</dbReference>
<gene>
    <name evidence="8" type="ORF">HZY85_04310</name>
</gene>
<evidence type="ECO:0000256" key="6">
    <source>
        <dbReference type="SAM" id="Phobius"/>
    </source>
</evidence>
<dbReference type="PANTHER" id="PTHR38459">
    <property type="entry name" value="PROPHAGE BACTOPRENOL-LINKED GLUCOSE TRANSLOCASE HOMOLOG"/>
    <property type="match status" value="1"/>
</dbReference>
<dbReference type="InterPro" id="IPR051401">
    <property type="entry name" value="GtrA_CellWall_Glycosyl"/>
</dbReference>
<comment type="caution">
    <text evidence="8">The sequence shown here is derived from an EMBL/GenBank/DDBJ whole genome shotgun (WGS) entry which is preliminary data.</text>
</comment>
<dbReference type="PANTHER" id="PTHR38459:SF5">
    <property type="entry name" value="CELL WALL TEICHOIC ACID GLYCOSYLATION PROTEIN GTCA"/>
    <property type="match status" value="1"/>
</dbReference>
<keyword evidence="4 6" id="KW-1133">Transmembrane helix</keyword>
<evidence type="ECO:0000259" key="7">
    <source>
        <dbReference type="Pfam" id="PF04138"/>
    </source>
</evidence>
<feature type="transmembrane region" description="Helical" evidence="6">
    <location>
        <begin position="53"/>
        <end position="72"/>
    </location>
</feature>
<dbReference type="Proteomes" id="UP000531840">
    <property type="component" value="Unassembled WGS sequence"/>
</dbReference>
<accession>A0ABX2SZB7</accession>
<feature type="transmembrane region" description="Helical" evidence="6">
    <location>
        <begin position="20"/>
        <end position="41"/>
    </location>
</feature>
<evidence type="ECO:0000256" key="2">
    <source>
        <dbReference type="ARBA" id="ARBA00009399"/>
    </source>
</evidence>
<evidence type="ECO:0000313" key="9">
    <source>
        <dbReference type="Proteomes" id="UP000531840"/>
    </source>
</evidence>
<evidence type="ECO:0000313" key="8">
    <source>
        <dbReference type="EMBL" id="NYS47418.1"/>
    </source>
</evidence>
<proteinExistence type="inferred from homology"/>
<comment type="similarity">
    <text evidence="2">Belongs to the GtrA family.</text>
</comment>
<evidence type="ECO:0000256" key="5">
    <source>
        <dbReference type="ARBA" id="ARBA00023136"/>
    </source>
</evidence>
<keyword evidence="3 6" id="KW-0812">Transmembrane</keyword>
<keyword evidence="5 6" id="KW-0472">Membrane</keyword>
<evidence type="ECO:0000256" key="1">
    <source>
        <dbReference type="ARBA" id="ARBA00004141"/>
    </source>
</evidence>
<protein>
    <submittedName>
        <fullName evidence="8">GtrA family protein</fullName>
    </submittedName>
</protein>
<dbReference type="RefSeq" id="WP_179941204.1">
    <property type="nucleotide sequence ID" value="NZ_JACBYF010000006.1"/>
</dbReference>
<name>A0ABX2SZB7_9BACL</name>
<feature type="transmembrane region" description="Helical" evidence="6">
    <location>
        <begin position="116"/>
        <end position="137"/>
    </location>
</feature>
<keyword evidence="9" id="KW-1185">Reference proteome</keyword>
<evidence type="ECO:0000256" key="4">
    <source>
        <dbReference type="ARBA" id="ARBA00022989"/>
    </source>
</evidence>
<feature type="domain" description="GtrA/DPMS transmembrane" evidence="7">
    <location>
        <begin position="23"/>
        <end position="138"/>
    </location>
</feature>
<reference evidence="8 9" key="1">
    <citation type="submission" date="2020-07" db="EMBL/GenBank/DDBJ databases">
        <title>MOT database genomes.</title>
        <authorList>
            <person name="Joseph S."/>
            <person name="Aduse-Opoku J."/>
            <person name="Hashim A."/>
            <person name="Wade W."/>
            <person name="Curtis M."/>
        </authorList>
    </citation>
    <scope>NUCLEOTIDE SEQUENCE [LARGE SCALE GENOMIC DNA]</scope>
    <source>
        <strain evidence="8 9">CIP 106318</strain>
    </source>
</reference>
<evidence type="ECO:0000256" key="3">
    <source>
        <dbReference type="ARBA" id="ARBA00022692"/>
    </source>
</evidence>
<dbReference type="Pfam" id="PF04138">
    <property type="entry name" value="GtrA_DPMS_TM"/>
    <property type="match status" value="1"/>
</dbReference>